<dbReference type="GeneID" id="44997630"/>
<keyword evidence="2" id="KW-1185">Reference proteome</keyword>
<protein>
    <submittedName>
        <fullName evidence="1">Uncharacterized protein</fullName>
    </submittedName>
</protein>
<sequence>MATIFQPSFMYPYGSCVDLSEDIVVSAKVNGIKIDSYQLKFYKNVDGSLLWDSGKVSLSTPLPTKNQKYLEVKISANTITFKGEIKWTLTYWNGDESITSQEKIFYNMTTPIINLSLPTQLASSQVSFTATYSQAENIQLKSWQAALYPVSYRLDGGHIIERADGSVLDSGHITDLINKSVEKRYSLDEGHINDLIEKIKKSGEEG</sequence>
<proteinExistence type="predicted"/>
<dbReference type="Proteomes" id="UP000000814">
    <property type="component" value="Chromosome"/>
</dbReference>
<gene>
    <name evidence="1" type="ordered locus">CA_C1119</name>
</gene>
<dbReference type="PATRIC" id="fig|272562.8.peg.1327"/>
<dbReference type="HOGENOM" id="CLU_1330002_0_0_9"/>
<dbReference type="STRING" id="272562.CA_C1119"/>
<reference evidence="1 2" key="1">
    <citation type="journal article" date="2001" name="J. Bacteriol.">
        <title>Genome sequence and comparative analysis of the solvent-producing bacterium Clostridium acetobutylicum.</title>
        <authorList>
            <person name="Nolling J."/>
            <person name="Breton G."/>
            <person name="Omelchenko M.V."/>
            <person name="Makarova K.S."/>
            <person name="Zeng Q."/>
            <person name="Gibson R."/>
            <person name="Lee H.M."/>
            <person name="Dubois J."/>
            <person name="Qiu D."/>
            <person name="Hitti J."/>
            <person name="Wolf Y.I."/>
            <person name="Tatusov R.L."/>
            <person name="Sabathe F."/>
            <person name="Doucette-Stamm L."/>
            <person name="Soucaille P."/>
            <person name="Daly M.J."/>
            <person name="Bennett G.N."/>
            <person name="Koonin E.V."/>
            <person name="Smith D.R."/>
        </authorList>
    </citation>
    <scope>NUCLEOTIDE SEQUENCE [LARGE SCALE GENOMIC DNA]</scope>
    <source>
        <strain evidence="2">ATCC 824 / DSM 792 / JCM 1419 / LMG 5710 / VKM B-1787</strain>
    </source>
</reference>
<dbReference type="RefSeq" id="WP_010964434.1">
    <property type="nucleotide sequence ID" value="NC_003030.1"/>
</dbReference>
<name>Q97K02_CLOAB</name>
<accession>Q97K02</accession>
<dbReference type="AlphaFoldDB" id="Q97K02"/>
<evidence type="ECO:0000313" key="1">
    <source>
        <dbReference type="EMBL" id="AAK79093.1"/>
    </source>
</evidence>
<organism evidence="1 2">
    <name type="scientific">Clostridium acetobutylicum (strain ATCC 824 / DSM 792 / JCM 1419 / IAM 19013 / LMG 5710 / NBRC 13948 / NRRL B-527 / VKM B-1787 / 2291 / W)</name>
    <dbReference type="NCBI Taxonomy" id="272562"/>
    <lineage>
        <taxon>Bacteria</taxon>
        <taxon>Bacillati</taxon>
        <taxon>Bacillota</taxon>
        <taxon>Clostridia</taxon>
        <taxon>Eubacteriales</taxon>
        <taxon>Clostridiaceae</taxon>
        <taxon>Clostridium</taxon>
    </lineage>
</organism>
<dbReference type="PIR" id="B97038">
    <property type="entry name" value="B97038"/>
</dbReference>
<dbReference type="KEGG" id="cac:CA_C1119"/>
<dbReference type="EMBL" id="AE001437">
    <property type="protein sequence ID" value="AAK79093.1"/>
    <property type="molecule type" value="Genomic_DNA"/>
</dbReference>
<evidence type="ECO:0000313" key="2">
    <source>
        <dbReference type="Proteomes" id="UP000000814"/>
    </source>
</evidence>